<dbReference type="Proteomes" id="UP000445000">
    <property type="component" value="Unassembled WGS sequence"/>
</dbReference>
<keyword evidence="2" id="KW-0488">Methylation</keyword>
<evidence type="ECO:0000313" key="10">
    <source>
        <dbReference type="Proteomes" id="UP000445000"/>
    </source>
</evidence>
<dbReference type="CDD" id="cd11386">
    <property type="entry name" value="MCP_signal"/>
    <property type="match status" value="1"/>
</dbReference>
<dbReference type="InterPro" id="IPR035965">
    <property type="entry name" value="PAS-like_dom_sf"/>
</dbReference>
<dbReference type="InterPro" id="IPR001610">
    <property type="entry name" value="PAC"/>
</dbReference>
<dbReference type="InterPro" id="IPR004090">
    <property type="entry name" value="Chemotax_Me-accpt_rcpt"/>
</dbReference>
<feature type="transmembrane region" description="Helical" evidence="7">
    <location>
        <begin position="169"/>
        <end position="190"/>
    </location>
</feature>
<dbReference type="InterPro" id="IPR013655">
    <property type="entry name" value="PAS_fold_3"/>
</dbReference>
<proteinExistence type="inferred from homology"/>
<dbReference type="GO" id="GO:0005886">
    <property type="term" value="C:plasma membrane"/>
    <property type="evidence" value="ECO:0007669"/>
    <property type="project" value="TreeGrafter"/>
</dbReference>
<dbReference type="GO" id="GO:0004888">
    <property type="term" value="F:transmembrane signaling receptor activity"/>
    <property type="evidence" value="ECO:0007669"/>
    <property type="project" value="InterPro"/>
</dbReference>
<keyword evidence="9" id="KW-0675">Receptor</keyword>
<evidence type="ECO:0000256" key="3">
    <source>
        <dbReference type="ARBA" id="ARBA00023224"/>
    </source>
</evidence>
<dbReference type="Gene3D" id="1.10.287.950">
    <property type="entry name" value="Methyl-accepting chemotaxis protein"/>
    <property type="match status" value="1"/>
</dbReference>
<dbReference type="InterPro" id="IPR051310">
    <property type="entry name" value="MCP_chemotaxis"/>
</dbReference>
<feature type="domain" description="Methyl-accepting transducer" evidence="8">
    <location>
        <begin position="274"/>
        <end position="503"/>
    </location>
</feature>
<keyword evidence="3 5" id="KW-0807">Transducer</keyword>
<dbReference type="FunFam" id="1.10.287.950:FF:000001">
    <property type="entry name" value="Methyl-accepting chemotaxis sensory transducer"/>
    <property type="match status" value="1"/>
</dbReference>
<dbReference type="Gene3D" id="3.30.450.20">
    <property type="entry name" value="PAS domain"/>
    <property type="match status" value="1"/>
</dbReference>
<evidence type="ECO:0000256" key="5">
    <source>
        <dbReference type="PROSITE-ProRule" id="PRU00284"/>
    </source>
</evidence>
<dbReference type="SUPFAM" id="SSF55785">
    <property type="entry name" value="PYP-like sensor domain (PAS domain)"/>
    <property type="match status" value="1"/>
</dbReference>
<evidence type="ECO:0000256" key="7">
    <source>
        <dbReference type="SAM" id="Phobius"/>
    </source>
</evidence>
<gene>
    <name evidence="9" type="ORF">GCM10011487_25560</name>
</gene>
<dbReference type="InterPro" id="IPR000014">
    <property type="entry name" value="PAS"/>
</dbReference>
<keyword evidence="7" id="KW-0812">Transmembrane</keyword>
<keyword evidence="7" id="KW-1133">Transmembrane helix</keyword>
<dbReference type="SMART" id="SM00283">
    <property type="entry name" value="MA"/>
    <property type="match status" value="1"/>
</dbReference>
<dbReference type="GO" id="GO:0007165">
    <property type="term" value="P:signal transduction"/>
    <property type="evidence" value="ECO:0007669"/>
    <property type="project" value="UniProtKB-KW"/>
</dbReference>
<keyword evidence="10" id="KW-1185">Reference proteome</keyword>
<dbReference type="AlphaFoldDB" id="A0A829YD43"/>
<dbReference type="EMBL" id="BLJN01000002">
    <property type="protein sequence ID" value="GFE80556.1"/>
    <property type="molecule type" value="Genomic_DNA"/>
</dbReference>
<dbReference type="Pfam" id="PF00015">
    <property type="entry name" value="MCPsignal"/>
    <property type="match status" value="1"/>
</dbReference>
<evidence type="ECO:0000313" key="9">
    <source>
        <dbReference type="EMBL" id="GFE80556.1"/>
    </source>
</evidence>
<dbReference type="NCBIfam" id="TIGR00229">
    <property type="entry name" value="sensory_box"/>
    <property type="match status" value="1"/>
</dbReference>
<feature type="compositionally biased region" description="Low complexity" evidence="6">
    <location>
        <begin position="521"/>
        <end position="532"/>
    </location>
</feature>
<evidence type="ECO:0000256" key="1">
    <source>
        <dbReference type="ARBA" id="ARBA00004370"/>
    </source>
</evidence>
<dbReference type="InterPro" id="IPR004089">
    <property type="entry name" value="MCPsignal_dom"/>
</dbReference>
<sequence length="550" mass="59347">MRTSNRVTDAEYVLPDGEVIITHTDPSSYITYANPAFLTSSEYSLEECLGKPQNLVRHPDMPKEAFADLWRTIRAGKSWTGLVKNRRKNGGFYWVRANVTPMVDGRGQIVGYMSVRVKPTRDEIHEAERAYAAIREGRAGSLCIREGRVFDCSWLGALKRALNPSLRTGTWVVVGFLSAMLLTMGVVGAATVGFGWMTNLSLLGAAIALANMFYIQSNVVQPLLKLQRATFDLLSGDTHTQIPANGVSCIVAVARTLEQVRVKLDGVLKDNMAAASSVQSGVVQVVESNTELSNRTGEHAASLEETAASLEELTATVTRNRDSAHEAVSLATQSSEVTTRGRDVVGQLLSTMTEISGSSTRIGEIVGIIDGIAFQTNLLALNAAVEAARAGDQGRGFAVVAQEVRSLAQRSASAAKEVKDLIQASVQTVGRGADLASQAEQAMSKVVDSVQHVTGVIKEIEAATREQAAGIEQINKAVTQMDNITQQDAHMAQQLIETAQTLREQSTQMLSAISAFSMQQAHAHASAPARASSTRREQHFVDERQVRRVA</sequence>
<dbReference type="PANTHER" id="PTHR43531:SF14">
    <property type="entry name" value="METHYL-ACCEPTING CHEMOTAXIS PROTEIN I-RELATED"/>
    <property type="match status" value="1"/>
</dbReference>
<protein>
    <submittedName>
        <fullName evidence="9">Aerotaxis sensor receptor</fullName>
    </submittedName>
</protein>
<organism evidence="9 10">
    <name type="scientific">Steroidobacter agaridevorans</name>
    <dbReference type="NCBI Taxonomy" id="2695856"/>
    <lineage>
        <taxon>Bacteria</taxon>
        <taxon>Pseudomonadati</taxon>
        <taxon>Pseudomonadota</taxon>
        <taxon>Gammaproteobacteria</taxon>
        <taxon>Steroidobacterales</taxon>
        <taxon>Steroidobacteraceae</taxon>
        <taxon>Steroidobacter</taxon>
    </lineage>
</organism>
<evidence type="ECO:0000256" key="4">
    <source>
        <dbReference type="ARBA" id="ARBA00029447"/>
    </source>
</evidence>
<dbReference type="GO" id="GO:0006935">
    <property type="term" value="P:chemotaxis"/>
    <property type="evidence" value="ECO:0007669"/>
    <property type="project" value="InterPro"/>
</dbReference>
<reference evidence="10" key="1">
    <citation type="submission" date="2020-01" db="EMBL/GenBank/DDBJ databases">
        <title>'Steroidobacter agaridevorans' sp. nov., agar-degrading bacteria isolated from rhizosphere soils.</title>
        <authorList>
            <person name="Ikenaga M."/>
            <person name="Kataoka M."/>
            <person name="Murouchi A."/>
            <person name="Katsuragi S."/>
            <person name="Sakai M."/>
        </authorList>
    </citation>
    <scope>NUCLEOTIDE SEQUENCE [LARGE SCALE GENOMIC DNA]</scope>
    <source>
        <strain evidence="10">YU21-B</strain>
    </source>
</reference>
<dbReference type="SUPFAM" id="SSF58104">
    <property type="entry name" value="Methyl-accepting chemotaxis protein (MCP) signaling domain"/>
    <property type="match status" value="1"/>
</dbReference>
<name>A0A829YD43_9GAMM</name>
<feature type="region of interest" description="Disordered" evidence="6">
    <location>
        <begin position="521"/>
        <end position="550"/>
    </location>
</feature>
<evidence type="ECO:0000256" key="6">
    <source>
        <dbReference type="SAM" id="MobiDB-lite"/>
    </source>
</evidence>
<comment type="similarity">
    <text evidence="4">Belongs to the methyl-accepting chemotaxis (MCP) protein family.</text>
</comment>
<dbReference type="CDD" id="cd00130">
    <property type="entry name" value="PAS"/>
    <property type="match status" value="1"/>
</dbReference>
<keyword evidence="7" id="KW-0472">Membrane</keyword>
<dbReference type="PRINTS" id="PR00260">
    <property type="entry name" value="CHEMTRNSDUCR"/>
</dbReference>
<dbReference type="PANTHER" id="PTHR43531">
    <property type="entry name" value="PROTEIN ICFG"/>
    <property type="match status" value="1"/>
</dbReference>
<feature type="compositionally biased region" description="Basic and acidic residues" evidence="6">
    <location>
        <begin position="534"/>
        <end position="550"/>
    </location>
</feature>
<dbReference type="PROSITE" id="PS50111">
    <property type="entry name" value="CHEMOTAXIS_TRANSDUC_2"/>
    <property type="match status" value="1"/>
</dbReference>
<evidence type="ECO:0000256" key="2">
    <source>
        <dbReference type="ARBA" id="ARBA00022481"/>
    </source>
</evidence>
<dbReference type="RefSeq" id="WP_161812225.1">
    <property type="nucleotide sequence ID" value="NZ_BLJN01000002.1"/>
</dbReference>
<evidence type="ECO:0000259" key="8">
    <source>
        <dbReference type="PROSITE" id="PS50111"/>
    </source>
</evidence>
<comment type="caution">
    <text evidence="9">The sequence shown here is derived from an EMBL/GenBank/DDBJ whole genome shotgun (WGS) entry which is preliminary data.</text>
</comment>
<dbReference type="Pfam" id="PF08447">
    <property type="entry name" value="PAS_3"/>
    <property type="match status" value="1"/>
</dbReference>
<dbReference type="SMART" id="SM00086">
    <property type="entry name" value="PAC"/>
    <property type="match status" value="1"/>
</dbReference>
<comment type="subcellular location">
    <subcellularLocation>
        <location evidence="1">Membrane</location>
    </subcellularLocation>
</comment>
<accession>A0A829YD43</accession>